<organism evidence="4 5">
    <name type="scientific">Vagococcus allomyrinae</name>
    <dbReference type="NCBI Taxonomy" id="2794353"/>
    <lineage>
        <taxon>Bacteria</taxon>
        <taxon>Bacillati</taxon>
        <taxon>Bacillota</taxon>
        <taxon>Bacilli</taxon>
        <taxon>Lactobacillales</taxon>
        <taxon>Enterococcaceae</taxon>
        <taxon>Vagococcus</taxon>
    </lineage>
</organism>
<dbReference type="Pfam" id="PF05448">
    <property type="entry name" value="AXE1"/>
    <property type="match status" value="1"/>
</dbReference>
<dbReference type="RefSeq" id="WP_209526737.1">
    <property type="nucleotide sequence ID" value="NZ_JAEEGA010000005.1"/>
</dbReference>
<protein>
    <submittedName>
        <fullName evidence="4">Acetylxylan esterase</fullName>
    </submittedName>
</protein>
<gene>
    <name evidence="4" type="ORF">I6N95_08780</name>
</gene>
<dbReference type="PANTHER" id="PTHR40111">
    <property type="entry name" value="CEPHALOSPORIN-C DEACETYLASE"/>
    <property type="match status" value="1"/>
</dbReference>
<dbReference type="AlphaFoldDB" id="A0A940SVH9"/>
<keyword evidence="5" id="KW-1185">Reference proteome</keyword>
<sequence>MIQLKEWQHYQGLGQKPADFDTFWDKNLALLDLSQEVQIEPVAIPSQVANFYDLTFIGVDQARIHCQLITPKQLTGKHKGLLQFHGYHGDAGDFQDKIGWVAEGFVVLAMDARGQGGLSEDRTQTAGGVMKGLIIRGVEEGPDNLYFKRVFLDTAQAANILMGLAYVDETEIYAQGASQGGGLTMACAGLVPEIKKVIVSYPFLSDYRQAYQLTPQTSAFEELAYWFQFRDPLHKQEETFFNTLEYIDIQHLASRVKAEVYWVMGMQDSVVPPETQLATYNKLTSPKELICLPEYGHEYLPKVSDELRHVFMDSDSFLS</sequence>
<dbReference type="GO" id="GO:0052689">
    <property type="term" value="F:carboxylic ester hydrolase activity"/>
    <property type="evidence" value="ECO:0007669"/>
    <property type="project" value="TreeGrafter"/>
</dbReference>
<name>A0A940SVH9_9ENTE</name>
<reference evidence="4" key="1">
    <citation type="submission" date="2020-12" db="EMBL/GenBank/DDBJ databases">
        <title>Vagococcus allomyrinae sp. nov. and Enterococcus lavae sp. nov., isolated from the larvae of Allomyrina dichotoma.</title>
        <authorList>
            <person name="Lee S.D."/>
        </authorList>
    </citation>
    <scope>NUCLEOTIDE SEQUENCE</scope>
    <source>
        <strain evidence="4">BWB3-3</strain>
    </source>
</reference>
<dbReference type="PANTHER" id="PTHR40111:SF1">
    <property type="entry name" value="CEPHALOSPORIN-C DEACETYLASE"/>
    <property type="match status" value="1"/>
</dbReference>
<feature type="binding site" evidence="2">
    <location>
        <position position="87"/>
    </location>
    <ligand>
        <name>substrate</name>
    </ligand>
</feature>
<dbReference type="Proteomes" id="UP000674938">
    <property type="component" value="Unassembled WGS sequence"/>
</dbReference>
<feature type="active site" description="Charge relay system" evidence="1">
    <location>
        <position position="268"/>
    </location>
</feature>
<evidence type="ECO:0000256" key="1">
    <source>
        <dbReference type="PIRSR" id="PIRSR639069-1"/>
    </source>
</evidence>
<dbReference type="EMBL" id="JAEEGA010000005">
    <property type="protein sequence ID" value="MBP1041096.1"/>
    <property type="molecule type" value="Genomic_DNA"/>
</dbReference>
<dbReference type="InterPro" id="IPR039069">
    <property type="entry name" value="CE7"/>
</dbReference>
<accession>A0A940SVH9</accession>
<dbReference type="InterPro" id="IPR008391">
    <property type="entry name" value="AXE1_dom"/>
</dbReference>
<dbReference type="SUPFAM" id="SSF53474">
    <property type="entry name" value="alpha/beta-Hydrolases"/>
    <property type="match status" value="1"/>
</dbReference>
<dbReference type="InterPro" id="IPR029058">
    <property type="entry name" value="AB_hydrolase_fold"/>
</dbReference>
<comment type="caution">
    <text evidence="4">The sequence shown here is derived from an EMBL/GenBank/DDBJ whole genome shotgun (WGS) entry which is preliminary data.</text>
</comment>
<evidence type="ECO:0000313" key="4">
    <source>
        <dbReference type="EMBL" id="MBP1041096.1"/>
    </source>
</evidence>
<proteinExistence type="predicted"/>
<evidence type="ECO:0000259" key="3">
    <source>
        <dbReference type="Pfam" id="PF05448"/>
    </source>
</evidence>
<feature type="active site" description="Nucleophile" evidence="1">
    <location>
        <position position="178"/>
    </location>
</feature>
<evidence type="ECO:0000313" key="5">
    <source>
        <dbReference type="Proteomes" id="UP000674938"/>
    </source>
</evidence>
<feature type="domain" description="Acetyl xylan esterase" evidence="3">
    <location>
        <begin position="3"/>
        <end position="306"/>
    </location>
</feature>
<feature type="active site" description="Charge relay system" evidence="1">
    <location>
        <position position="297"/>
    </location>
</feature>
<dbReference type="GO" id="GO:0005976">
    <property type="term" value="P:polysaccharide metabolic process"/>
    <property type="evidence" value="ECO:0007669"/>
    <property type="project" value="TreeGrafter"/>
</dbReference>
<evidence type="ECO:0000256" key="2">
    <source>
        <dbReference type="PIRSR" id="PIRSR639069-2"/>
    </source>
</evidence>
<dbReference type="Gene3D" id="3.40.50.1820">
    <property type="entry name" value="alpha/beta hydrolase"/>
    <property type="match status" value="1"/>
</dbReference>